<dbReference type="EMBL" id="PJEX01000242">
    <property type="protein sequence ID" value="TKW52383.1"/>
    <property type="molecule type" value="Genomic_DNA"/>
</dbReference>
<reference evidence="2 3" key="1">
    <citation type="journal article" date="2019" name="PLoS ONE">
        <title>Comparative genome analysis indicates high evolutionary potential of pathogenicity genes in Colletotrichum tanaceti.</title>
        <authorList>
            <person name="Lelwala R.V."/>
            <person name="Korhonen P.K."/>
            <person name="Young N.D."/>
            <person name="Scott J.B."/>
            <person name="Ades P.A."/>
            <person name="Gasser R.B."/>
            <person name="Taylor P.W.J."/>
        </authorList>
    </citation>
    <scope>NUCLEOTIDE SEQUENCE [LARGE SCALE GENOMIC DNA]</scope>
    <source>
        <strain evidence="2">BRIP57314</strain>
    </source>
</reference>
<dbReference type="STRING" id="1306861.A0A4U6XAW3"/>
<proteinExistence type="predicted"/>
<sequence>MVFSLSQMNAVAFIFTAWVPIFTFPANLQPYIVTGNYITAGFAAAAVANNLRHPSLLQPGSSREADTQGLGHHEKHHGPACEGPLLTSVAQKQTCNTGRDAVWMITTQQRVLVHWI</sequence>
<protein>
    <submittedName>
        <fullName evidence="2">Uncharacterized protein</fullName>
    </submittedName>
</protein>
<dbReference type="Proteomes" id="UP000310108">
    <property type="component" value="Unassembled WGS sequence"/>
</dbReference>
<feature type="region of interest" description="Disordered" evidence="1">
    <location>
        <begin position="57"/>
        <end position="78"/>
    </location>
</feature>
<dbReference type="AlphaFoldDB" id="A0A4U6XAW3"/>
<comment type="caution">
    <text evidence="2">The sequence shown here is derived from an EMBL/GenBank/DDBJ whole genome shotgun (WGS) entry which is preliminary data.</text>
</comment>
<accession>A0A4U6XAW3</accession>
<dbReference type="OrthoDB" id="3639251at2759"/>
<evidence type="ECO:0000313" key="3">
    <source>
        <dbReference type="Proteomes" id="UP000310108"/>
    </source>
</evidence>
<evidence type="ECO:0000256" key="1">
    <source>
        <dbReference type="SAM" id="MobiDB-lite"/>
    </source>
</evidence>
<keyword evidence="3" id="KW-1185">Reference proteome</keyword>
<organism evidence="2 3">
    <name type="scientific">Colletotrichum tanaceti</name>
    <dbReference type="NCBI Taxonomy" id="1306861"/>
    <lineage>
        <taxon>Eukaryota</taxon>
        <taxon>Fungi</taxon>
        <taxon>Dikarya</taxon>
        <taxon>Ascomycota</taxon>
        <taxon>Pezizomycotina</taxon>
        <taxon>Sordariomycetes</taxon>
        <taxon>Hypocreomycetidae</taxon>
        <taxon>Glomerellales</taxon>
        <taxon>Glomerellaceae</taxon>
        <taxon>Colletotrichum</taxon>
        <taxon>Colletotrichum destructivum species complex</taxon>
    </lineage>
</organism>
<name>A0A4U6XAW3_9PEZI</name>
<evidence type="ECO:0000313" key="2">
    <source>
        <dbReference type="EMBL" id="TKW52383.1"/>
    </source>
</evidence>
<gene>
    <name evidence="2" type="ORF">CTA1_71</name>
</gene>